<dbReference type="Gene3D" id="1.20.58.1700">
    <property type="match status" value="1"/>
</dbReference>
<organism evidence="3 4">
    <name type="scientific">Hydrocarboniphaga effusa AP103</name>
    <dbReference type="NCBI Taxonomy" id="1172194"/>
    <lineage>
        <taxon>Bacteria</taxon>
        <taxon>Pseudomonadati</taxon>
        <taxon>Pseudomonadota</taxon>
        <taxon>Gammaproteobacteria</taxon>
        <taxon>Nevskiales</taxon>
        <taxon>Nevskiaceae</taxon>
        <taxon>Hydrocarboniphaga</taxon>
    </lineage>
</organism>
<name>I8T6F1_9GAMM</name>
<dbReference type="Gene3D" id="3.90.1300.10">
    <property type="entry name" value="Amidase signature (AS) domain"/>
    <property type="match status" value="1"/>
</dbReference>
<dbReference type="GO" id="GO:0016787">
    <property type="term" value="F:hydrolase activity"/>
    <property type="evidence" value="ECO:0007669"/>
    <property type="project" value="UniProtKB-KW"/>
</dbReference>
<comment type="caution">
    <text evidence="3">The sequence shown here is derived from an EMBL/GenBank/DDBJ whole genome shotgun (WGS) entry which is preliminary data.</text>
</comment>
<feature type="domain" description="Allophanate hydrolase C-terminal" evidence="2">
    <location>
        <begin position="469"/>
        <end position="591"/>
    </location>
</feature>
<evidence type="ECO:0000313" key="4">
    <source>
        <dbReference type="Proteomes" id="UP000003704"/>
    </source>
</evidence>
<gene>
    <name evidence="3" type="ORF">WQQ_30770</name>
</gene>
<dbReference type="RefSeq" id="WP_007186016.1">
    <property type="nucleotide sequence ID" value="NZ_AKGD01000002.1"/>
</dbReference>
<dbReference type="Proteomes" id="UP000003704">
    <property type="component" value="Unassembled WGS sequence"/>
</dbReference>
<evidence type="ECO:0000259" key="1">
    <source>
        <dbReference type="Pfam" id="PF01425"/>
    </source>
</evidence>
<evidence type="ECO:0000259" key="2">
    <source>
        <dbReference type="Pfam" id="PF21986"/>
    </source>
</evidence>
<dbReference type="Pfam" id="PF21986">
    <property type="entry name" value="AH_C"/>
    <property type="match status" value="1"/>
</dbReference>
<evidence type="ECO:0000313" key="3">
    <source>
        <dbReference type="EMBL" id="EIT69495.1"/>
    </source>
</evidence>
<dbReference type="PANTHER" id="PTHR11895:SF169">
    <property type="entry name" value="GLUTAMYL-TRNA(GLN) AMIDOTRANSFERASE"/>
    <property type="match status" value="1"/>
</dbReference>
<dbReference type="OrthoDB" id="8872210at2"/>
<feature type="domain" description="Amidase" evidence="1">
    <location>
        <begin position="31"/>
        <end position="447"/>
    </location>
</feature>
<dbReference type="STRING" id="1172194.WQQ_30770"/>
<dbReference type="InterPro" id="IPR014085">
    <property type="entry name" value="Allophanate_hydrolase"/>
</dbReference>
<proteinExistence type="predicted"/>
<accession>I8T6F1</accession>
<keyword evidence="3" id="KW-0378">Hydrolase</keyword>
<reference evidence="3 4" key="1">
    <citation type="journal article" date="2012" name="J. Bacteriol.">
        <title>Genome Sequence of n-Alkane-Degrading Hydrocarboniphaga effusa Strain AP103T (ATCC BAA-332T).</title>
        <authorList>
            <person name="Chang H.K."/>
            <person name="Zylstra G.J."/>
            <person name="Chae J.C."/>
        </authorList>
    </citation>
    <scope>NUCLEOTIDE SEQUENCE [LARGE SCALE GENOMIC DNA]</scope>
    <source>
        <strain evidence="3 4">AP103</strain>
    </source>
</reference>
<dbReference type="InterPro" id="IPR000120">
    <property type="entry name" value="Amidase"/>
</dbReference>
<dbReference type="NCBIfam" id="TIGR02713">
    <property type="entry name" value="allophanate_hyd"/>
    <property type="match status" value="1"/>
</dbReference>
<dbReference type="InterPro" id="IPR036928">
    <property type="entry name" value="AS_sf"/>
</dbReference>
<dbReference type="InterPro" id="IPR023631">
    <property type="entry name" value="Amidase_dom"/>
</dbReference>
<dbReference type="InterPro" id="IPR053844">
    <property type="entry name" value="AH_C"/>
</dbReference>
<protein>
    <submittedName>
        <fullName evidence="3">Allophanate hydrolase</fullName>
    </submittedName>
</protein>
<sequence length="596" mass="62980">MRSADATPAVDLSLAFLRSAYRQGSLTPRRLLHELLARARTLNGHYHLYIHLLDEAALEPYLAALEARDPASLPLYGVPFAIKDNIDLAGAPTTAACPTYAYAPERSASVVQRLIELGAVPTGKTNLDQFATGLNGQRSPYGGCPNPFHADYPSGGSSSGSALAVSLGLASFSLGTDTAGSGRVPAALNGLVGCKPTRGLLSIEGLVPCCRSLDCVSIFARQATEAAELLALAAQHHPEQAWSRHNPAWNARPIGGAPAPFRFGVPRAGQLQWLGCTESPALFERARERLEALGGSAVEVDFQPFLDAATLLYAPAGTAERQAGFGDFVAAHPDEVLPVIREVLAPGALASAVDRVRSDQQLAEFKRLCDRTLEALDLMLIPTIPRAWTLAQIEAEPVLRNSELGLYTNFVNLLDYAAVAVPAGQLGNGLPWGVTLLGRAFTDQYLLGLAAAFQQPKAIAGSARPGDRMRVVVCGAHLQGLALNHQLVERGGRLVRATHSAPNYRLYALPGGPPQRPAMVRAADGVAIEVEVWELLSTEMGSLLAAIGAPLGLGKVVLADGTLETGFICEHGALAGAEDISVHGGWRAWLATQART</sequence>
<dbReference type="AlphaFoldDB" id="I8T6F1"/>
<dbReference type="SUPFAM" id="SSF75304">
    <property type="entry name" value="Amidase signature (AS) enzymes"/>
    <property type="match status" value="1"/>
</dbReference>
<dbReference type="PATRIC" id="fig|1172194.4.peg.2980"/>
<dbReference type="Pfam" id="PF01425">
    <property type="entry name" value="Amidase"/>
    <property type="match status" value="1"/>
</dbReference>
<dbReference type="EMBL" id="AKGD01000002">
    <property type="protein sequence ID" value="EIT69495.1"/>
    <property type="molecule type" value="Genomic_DNA"/>
</dbReference>
<keyword evidence="4" id="KW-1185">Reference proteome</keyword>
<dbReference type="Gene3D" id="3.10.490.10">
    <property type="entry name" value="Gamma-glutamyl cyclotransferase-like"/>
    <property type="match status" value="1"/>
</dbReference>
<dbReference type="NCBIfam" id="NF006043">
    <property type="entry name" value="PRK08186.1"/>
    <property type="match status" value="1"/>
</dbReference>
<dbReference type="PANTHER" id="PTHR11895">
    <property type="entry name" value="TRANSAMIDASE"/>
    <property type="match status" value="1"/>
</dbReference>